<evidence type="ECO:0000313" key="2">
    <source>
        <dbReference type="EMBL" id="BBH18086.1"/>
    </source>
</evidence>
<keyword evidence="1" id="KW-1133">Transmembrane helix</keyword>
<organism evidence="2 3">
    <name type="scientific">Nocardioides baekrokdamisoli</name>
    <dbReference type="NCBI Taxonomy" id="1804624"/>
    <lineage>
        <taxon>Bacteria</taxon>
        <taxon>Bacillati</taxon>
        <taxon>Actinomycetota</taxon>
        <taxon>Actinomycetes</taxon>
        <taxon>Propionibacteriales</taxon>
        <taxon>Nocardioidaceae</taxon>
        <taxon>Nocardioides</taxon>
    </lineage>
</organism>
<evidence type="ECO:0008006" key="4">
    <source>
        <dbReference type="Google" id="ProtNLM"/>
    </source>
</evidence>
<dbReference type="Pfam" id="PF10066">
    <property type="entry name" value="DUF2304"/>
    <property type="match status" value="1"/>
</dbReference>
<dbReference type="AlphaFoldDB" id="A0A3G9IIB1"/>
<name>A0A3G9IIB1_9ACTN</name>
<evidence type="ECO:0000256" key="1">
    <source>
        <dbReference type="SAM" id="Phobius"/>
    </source>
</evidence>
<sequence length="101" mass="10930">MRERYAMAWLVIGIGSMLIGVFPGLLGEATRAVGLVLPINLVFFVGLIVLLGLTSQLSYELGLAEDRTRALAEEVALIRLEIDEHINGEPVEPAVESDEAP</sequence>
<keyword evidence="1" id="KW-0472">Membrane</keyword>
<evidence type="ECO:0000313" key="3">
    <source>
        <dbReference type="Proteomes" id="UP000271573"/>
    </source>
</evidence>
<keyword evidence="3" id="KW-1185">Reference proteome</keyword>
<feature type="transmembrane region" description="Helical" evidence="1">
    <location>
        <begin position="7"/>
        <end position="26"/>
    </location>
</feature>
<keyword evidence="1" id="KW-0812">Transmembrane</keyword>
<dbReference type="Proteomes" id="UP000271573">
    <property type="component" value="Chromosome"/>
</dbReference>
<dbReference type="EMBL" id="AP019307">
    <property type="protein sequence ID" value="BBH18086.1"/>
    <property type="molecule type" value="Genomic_DNA"/>
</dbReference>
<reference evidence="2 3" key="1">
    <citation type="submission" date="2018-11" db="EMBL/GenBank/DDBJ databases">
        <title>Complete genome sequence of Nocardioides baekrokdamisoli strain KCTC 39748.</title>
        <authorList>
            <person name="Kang S.W."/>
            <person name="Lee K.C."/>
            <person name="Kim K.K."/>
            <person name="Kim J.S."/>
            <person name="Kim D.S."/>
            <person name="Ko S.H."/>
            <person name="Yang S.H."/>
            <person name="Shin Y.K."/>
            <person name="Lee J.S."/>
        </authorList>
    </citation>
    <scope>NUCLEOTIDE SEQUENCE [LARGE SCALE GENOMIC DNA]</scope>
    <source>
        <strain evidence="2 3">KCTC 39748</strain>
    </source>
</reference>
<dbReference type="InterPro" id="IPR019277">
    <property type="entry name" value="DUF2304"/>
</dbReference>
<proteinExistence type="predicted"/>
<protein>
    <recommendedName>
        <fullName evidence="4">DUF2304 domain-containing protein</fullName>
    </recommendedName>
</protein>
<dbReference type="KEGG" id="nbe:Back2_23730"/>
<feature type="transmembrane region" description="Helical" evidence="1">
    <location>
        <begin position="32"/>
        <end position="53"/>
    </location>
</feature>
<accession>A0A3G9IIB1</accession>
<gene>
    <name evidence="2" type="ORF">Back2_23730</name>
</gene>